<evidence type="ECO:0000313" key="3">
    <source>
        <dbReference type="Proteomes" id="UP000201432"/>
    </source>
</evidence>
<dbReference type="Proteomes" id="UP000201432">
    <property type="component" value="Segment"/>
</dbReference>
<dbReference type="GeneID" id="26640663"/>
<proteinExistence type="predicted"/>
<dbReference type="EMBL" id="KT438501">
    <property type="protein sequence ID" value="ALH46929.1"/>
    <property type="molecule type" value="Genomic_DNA"/>
</dbReference>
<sequence>MRCQVTIENNLLSPDQVGHDHRRREYADNGRGTPRAK</sequence>
<feature type="compositionally biased region" description="Basic and acidic residues" evidence="1">
    <location>
        <begin position="17"/>
        <end position="28"/>
    </location>
</feature>
<name>A0A0N9S901_9CAUD</name>
<keyword evidence="3" id="KW-1185">Reference proteome</keyword>
<feature type="region of interest" description="Disordered" evidence="1">
    <location>
        <begin position="1"/>
        <end position="37"/>
    </location>
</feature>
<dbReference type="RefSeq" id="YP_009214349.1">
    <property type="nucleotide sequence ID" value="NC_028960.2"/>
</dbReference>
<feature type="compositionally biased region" description="Polar residues" evidence="1">
    <location>
        <begin position="1"/>
        <end position="13"/>
    </location>
</feature>
<evidence type="ECO:0000256" key="1">
    <source>
        <dbReference type="SAM" id="MobiDB-lite"/>
    </source>
</evidence>
<dbReference type="KEGG" id="vg:26640663"/>
<gene>
    <name evidence="2" type="primary">77</name>
    <name evidence="2" type="ORF">SEA_THEIA_77</name>
</gene>
<organism evidence="2 3">
    <name type="scientific">Mycobacterium phage Theia</name>
    <dbReference type="NCBI Taxonomy" id="1718172"/>
    <lineage>
        <taxon>Viruses</taxon>
        <taxon>Duplodnaviria</taxon>
        <taxon>Heunggongvirae</taxon>
        <taxon>Uroviricota</taxon>
        <taxon>Caudoviricetes</taxon>
        <taxon>Benedictvirus</taxon>
        <taxon>Benedictvirus theia</taxon>
    </lineage>
</organism>
<protein>
    <submittedName>
        <fullName evidence="2">Uncharacterized protein</fullName>
    </submittedName>
</protein>
<accession>A0A0N9S901</accession>
<reference evidence="2" key="1">
    <citation type="submission" date="2018-02" db="EMBL/GenBank/DDBJ databases">
        <authorList>
            <person name="Karuturi S."/>
            <person name="Chitta P."/>
            <person name="Kapyur S.N."/>
            <person name="Kettlewell J.M."/>
            <person name="Anderson J."/>
            <person name="Padolina J."/>
            <person name="Johnson A."/>
            <person name="Serrano M.G."/>
            <person name="Buck G."/>
            <person name="Lee V."/>
            <person name="Wang Y."/>
            <person name="Carvalho R."/>
            <person name="Voegtly L."/>
            <person name="Shi R."/>
            <person name="Duckworth R."/>
            <person name="Loviza R."/>
            <person name="Walstead R."/>
            <person name="Shah Z."/>
            <person name="Kiflezghi M."/>
            <person name="Wade K."/>
            <person name="Hughes L.E."/>
            <person name="Bradley K.W."/>
            <person name="Asai D.J."/>
            <person name="Bowman C.A."/>
            <person name="Russell D.A."/>
            <person name="Pope W.H."/>
            <person name="Jacobs-Sera D."/>
            <person name="Hendrix R.W."/>
            <person name="Hatfull G.F."/>
        </authorList>
    </citation>
    <scope>NUCLEOTIDE SEQUENCE</scope>
</reference>
<evidence type="ECO:0000313" key="2">
    <source>
        <dbReference type="EMBL" id="ALH46929.1"/>
    </source>
</evidence>